<dbReference type="RefSeq" id="WP_093363153.1">
    <property type="nucleotide sequence ID" value="NZ_FOZZ01000001.1"/>
</dbReference>
<dbReference type="Gene3D" id="3.40.50.1820">
    <property type="entry name" value="alpha/beta hydrolase"/>
    <property type="match status" value="1"/>
</dbReference>
<reference evidence="1 2" key="1">
    <citation type="submission" date="2016-10" db="EMBL/GenBank/DDBJ databases">
        <authorList>
            <person name="de Groot N.N."/>
        </authorList>
    </citation>
    <scope>NUCLEOTIDE SEQUENCE [LARGE SCALE GENOMIC DNA]</scope>
    <source>
        <strain evidence="1 2">DSM 22789</strain>
    </source>
</reference>
<proteinExistence type="predicted"/>
<name>A0A1I6NR28_9SPHI</name>
<evidence type="ECO:0000313" key="1">
    <source>
        <dbReference type="EMBL" id="SFS30462.1"/>
    </source>
</evidence>
<sequence>MSKETFTVTVHVHNNSESFIGETCYLASNVHRWQADGLPIGAIPTVGENLQVTLNNIPAGELELKLTRGSWETLHCGQDGHLLPAHEITVQQDSEVHMHIDAWRDEFSASTASPQVSVLDERFYFPRLNVYRKIWLYLPQDYYTSGKRYPVLYMHDGQHLFDEAFAVGRSGPVEWMVDETIDSSAQACIVIGIEHPTEFSEREKQYIVHPYKGIEQSLGWSYLQDIVEVVKAYVDNNFRTLQDREHTGMVGSSLGGLLSLYAGLQYPEHFGVLGVFSPSIWVGKDELHHFFAQAVERHSHLLKQQRYYFYAGEKEIKRMGQGEYASLSKDMQEFIQFADSAVALDKAVDIDPKGKHGAFYWQGAFRRFYAGLPKEFFN</sequence>
<dbReference type="InterPro" id="IPR000801">
    <property type="entry name" value="Esterase-like"/>
</dbReference>
<dbReference type="InterPro" id="IPR029058">
    <property type="entry name" value="AB_hydrolase_fold"/>
</dbReference>
<keyword evidence="1" id="KW-0378">Hydrolase</keyword>
<dbReference type="GO" id="GO:0016787">
    <property type="term" value="F:hydrolase activity"/>
    <property type="evidence" value="ECO:0007669"/>
    <property type="project" value="UniProtKB-KW"/>
</dbReference>
<dbReference type="PANTHER" id="PTHR48098">
    <property type="entry name" value="ENTEROCHELIN ESTERASE-RELATED"/>
    <property type="match status" value="1"/>
</dbReference>
<organism evidence="1 2">
    <name type="scientific">Sphingobacterium wenxiniae</name>
    <dbReference type="NCBI Taxonomy" id="683125"/>
    <lineage>
        <taxon>Bacteria</taxon>
        <taxon>Pseudomonadati</taxon>
        <taxon>Bacteroidota</taxon>
        <taxon>Sphingobacteriia</taxon>
        <taxon>Sphingobacteriales</taxon>
        <taxon>Sphingobacteriaceae</taxon>
        <taxon>Sphingobacterium</taxon>
    </lineage>
</organism>
<keyword evidence="2" id="KW-1185">Reference proteome</keyword>
<dbReference type="STRING" id="683125.SAMN05660206_10130"/>
<dbReference type="AlphaFoldDB" id="A0A1I6NR28"/>
<dbReference type="InterPro" id="IPR050583">
    <property type="entry name" value="Mycobacterial_A85_antigen"/>
</dbReference>
<dbReference type="Proteomes" id="UP000198785">
    <property type="component" value="Unassembled WGS sequence"/>
</dbReference>
<dbReference type="SUPFAM" id="SSF53474">
    <property type="entry name" value="alpha/beta-Hydrolases"/>
    <property type="match status" value="1"/>
</dbReference>
<dbReference type="EMBL" id="FOZZ01000001">
    <property type="protein sequence ID" value="SFS30462.1"/>
    <property type="molecule type" value="Genomic_DNA"/>
</dbReference>
<dbReference type="Pfam" id="PF00756">
    <property type="entry name" value="Esterase"/>
    <property type="match status" value="1"/>
</dbReference>
<accession>A0A1I6NR28</accession>
<protein>
    <submittedName>
        <fullName evidence="1">Predicted hydrolase of the alpha/beta superfamily</fullName>
    </submittedName>
</protein>
<gene>
    <name evidence="1" type="ORF">SAMN05660206_10130</name>
</gene>
<dbReference type="OrthoDB" id="9803578at2"/>
<evidence type="ECO:0000313" key="2">
    <source>
        <dbReference type="Proteomes" id="UP000198785"/>
    </source>
</evidence>
<dbReference type="PANTHER" id="PTHR48098:SF6">
    <property type="entry name" value="FERRI-BACILLIBACTIN ESTERASE BESA"/>
    <property type="match status" value="1"/>
</dbReference>